<accession>A0A0A6NZK6</accession>
<dbReference type="SUPFAM" id="SSF52343">
    <property type="entry name" value="Ferredoxin reductase-like, C-terminal NADP-linked domain"/>
    <property type="match status" value="1"/>
</dbReference>
<dbReference type="AlphaFoldDB" id="A0A0A6NZK6"/>
<dbReference type="Proteomes" id="UP000076962">
    <property type="component" value="Unassembled WGS sequence"/>
</dbReference>
<dbReference type="Gene3D" id="2.40.30.10">
    <property type="entry name" value="Translation factors"/>
    <property type="match status" value="1"/>
</dbReference>
<feature type="domain" description="FAD-binding FR-type" evidence="1">
    <location>
        <begin position="1"/>
        <end position="95"/>
    </location>
</feature>
<sequence>MPKIIEKRILTPITKLFRFEAPMIAAAARPGQFVIVRVREGGERIPLTIADFDAKAGIVTIVVQEVGVTSRLLGAHEQGDSILDVLGPLGEPAHIPAGGHVVGIGGGFGSAALWCLMRELKQRGDRTTIIMGARHEHLLLLVDELREVCDNLELCTDDGSVGFKGFVTQRLQQLIDGEGPGKPDHVVAIGPMPMMRAVANTTRH</sequence>
<dbReference type="CDD" id="cd06219">
    <property type="entry name" value="DHOD_e_trans_like1"/>
    <property type="match status" value="1"/>
</dbReference>
<dbReference type="GO" id="GO:0016491">
    <property type="term" value="F:oxidoreductase activity"/>
    <property type="evidence" value="ECO:0007669"/>
    <property type="project" value="InterPro"/>
</dbReference>
<proteinExistence type="predicted"/>
<dbReference type="Gene3D" id="3.40.50.80">
    <property type="entry name" value="Nucleotide-binding domain of ferredoxin-NADP reductase (FNR) module"/>
    <property type="match status" value="1"/>
</dbReference>
<keyword evidence="3" id="KW-1185">Reference proteome</keyword>
<dbReference type="InterPro" id="IPR001433">
    <property type="entry name" value="OxRdtase_FAD/NAD-bd"/>
</dbReference>
<dbReference type="NCBIfam" id="NF004862">
    <property type="entry name" value="PRK06222.1"/>
    <property type="match status" value="1"/>
</dbReference>
<dbReference type="InterPro" id="IPR017927">
    <property type="entry name" value="FAD-bd_FR_type"/>
</dbReference>
<evidence type="ECO:0000313" key="2">
    <source>
        <dbReference type="EMBL" id="OAD22524.1"/>
    </source>
</evidence>
<evidence type="ECO:0000259" key="1">
    <source>
        <dbReference type="PROSITE" id="PS51384"/>
    </source>
</evidence>
<dbReference type="EMBL" id="LUTY01000894">
    <property type="protein sequence ID" value="OAD22524.1"/>
    <property type="molecule type" value="Genomic_DNA"/>
</dbReference>
<name>A0A0A6NZK6_9GAMM</name>
<dbReference type="PANTHER" id="PTHR43513">
    <property type="entry name" value="DIHYDROOROTATE DEHYDROGENASE B (NAD(+)), ELECTRON TRANSFER SUBUNIT"/>
    <property type="match status" value="1"/>
</dbReference>
<comment type="caution">
    <text evidence="2">The sequence shown here is derived from an EMBL/GenBank/DDBJ whole genome shotgun (WGS) entry which is preliminary data.</text>
</comment>
<dbReference type="InterPro" id="IPR050353">
    <property type="entry name" value="PyrK_electron_transfer"/>
</dbReference>
<dbReference type="InterPro" id="IPR039261">
    <property type="entry name" value="FNR_nucleotide-bd"/>
</dbReference>
<dbReference type="SUPFAM" id="SSF63380">
    <property type="entry name" value="Riboflavin synthase domain-like"/>
    <property type="match status" value="1"/>
</dbReference>
<protein>
    <submittedName>
        <fullName evidence="2">Ferredoxin-NADP(+) reductase subunit alpha</fullName>
    </submittedName>
</protein>
<organism evidence="2 3">
    <name type="scientific">Candidatus Thiomargarita nelsonii</name>
    <dbReference type="NCBI Taxonomy" id="1003181"/>
    <lineage>
        <taxon>Bacteria</taxon>
        <taxon>Pseudomonadati</taxon>
        <taxon>Pseudomonadota</taxon>
        <taxon>Gammaproteobacteria</taxon>
        <taxon>Thiotrichales</taxon>
        <taxon>Thiotrichaceae</taxon>
        <taxon>Thiomargarita</taxon>
    </lineage>
</organism>
<dbReference type="PROSITE" id="PS51384">
    <property type="entry name" value="FAD_FR"/>
    <property type="match status" value="1"/>
</dbReference>
<dbReference type="PANTHER" id="PTHR43513:SF3">
    <property type="entry name" value="DIHYDROOROTATE DEHYDROGENASE B (NAD(+)), ELECTRON TRANSFER SUBUNIT-RELATED"/>
    <property type="match status" value="1"/>
</dbReference>
<dbReference type="InterPro" id="IPR017938">
    <property type="entry name" value="Riboflavin_synthase-like_b-brl"/>
</dbReference>
<reference evidence="2 3" key="1">
    <citation type="submission" date="2016-05" db="EMBL/GenBank/DDBJ databases">
        <title>Single-cell genome of chain-forming Candidatus Thiomargarita nelsonii and comparison to other large sulfur-oxidizing bacteria.</title>
        <authorList>
            <person name="Winkel M."/>
            <person name="Salman V."/>
            <person name="Woyke T."/>
            <person name="Schulz-Vogt H."/>
            <person name="Richter M."/>
            <person name="Flood B."/>
            <person name="Bailey J."/>
            <person name="Amann R."/>
            <person name="Mussmann M."/>
        </authorList>
    </citation>
    <scope>NUCLEOTIDE SEQUENCE [LARGE SCALE GENOMIC DNA]</scope>
    <source>
        <strain evidence="2 3">THI036</strain>
    </source>
</reference>
<evidence type="ECO:0000313" key="3">
    <source>
        <dbReference type="Proteomes" id="UP000076962"/>
    </source>
</evidence>
<dbReference type="Pfam" id="PF00175">
    <property type="entry name" value="NAD_binding_1"/>
    <property type="match status" value="1"/>
</dbReference>
<feature type="non-terminal residue" evidence="2">
    <location>
        <position position="204"/>
    </location>
</feature>
<gene>
    <name evidence="2" type="ORF">THIOM_001672</name>
</gene>